<accession>A0AA39MUX5</accession>
<dbReference type="EMBL" id="JAUEPT010000012">
    <property type="protein sequence ID" value="KAK0447138.1"/>
    <property type="molecule type" value="Genomic_DNA"/>
</dbReference>
<dbReference type="AlphaFoldDB" id="A0AA39MUX5"/>
<keyword evidence="3" id="KW-1185">Reference proteome</keyword>
<protein>
    <submittedName>
        <fullName evidence="2">Uncharacterized protein</fullName>
    </submittedName>
</protein>
<sequence length="228" mass="26088">MFQEDTAVLGALPNDKYFPSSEPLLSGPVYSMPGNDTQRLPLDQPRQRDLSRNSVSSAADYLNSEEGRVFKQDSSSLLWTDHMLEIPVEMIEDNNFAPITPSLKKRDNSSWISFLDDVVEDAKKDILLTPIEDKEEPDIQPDRSQNNHRILLNAPSNLRLPRQGNRLLSFISLHDLYPKTQQLKVYFFISARSSTRLGTPLRDVFPSPRRPGPPRNDVTFPIRSDRQR</sequence>
<gene>
    <name evidence="2" type="ORF">EV421DRAFT_185293</name>
</gene>
<name>A0AA39MUX5_9AGAR</name>
<organism evidence="2 3">
    <name type="scientific">Armillaria borealis</name>
    <dbReference type="NCBI Taxonomy" id="47425"/>
    <lineage>
        <taxon>Eukaryota</taxon>
        <taxon>Fungi</taxon>
        <taxon>Dikarya</taxon>
        <taxon>Basidiomycota</taxon>
        <taxon>Agaricomycotina</taxon>
        <taxon>Agaricomycetes</taxon>
        <taxon>Agaricomycetidae</taxon>
        <taxon>Agaricales</taxon>
        <taxon>Marasmiineae</taxon>
        <taxon>Physalacriaceae</taxon>
        <taxon>Armillaria</taxon>
    </lineage>
</organism>
<evidence type="ECO:0000313" key="3">
    <source>
        <dbReference type="Proteomes" id="UP001175226"/>
    </source>
</evidence>
<feature type="region of interest" description="Disordered" evidence="1">
    <location>
        <begin position="23"/>
        <end position="59"/>
    </location>
</feature>
<feature type="region of interest" description="Disordered" evidence="1">
    <location>
        <begin position="199"/>
        <end position="228"/>
    </location>
</feature>
<evidence type="ECO:0000256" key="1">
    <source>
        <dbReference type="SAM" id="MobiDB-lite"/>
    </source>
</evidence>
<proteinExistence type="predicted"/>
<comment type="caution">
    <text evidence="2">The sequence shown here is derived from an EMBL/GenBank/DDBJ whole genome shotgun (WGS) entry which is preliminary data.</text>
</comment>
<reference evidence="2" key="1">
    <citation type="submission" date="2023-06" db="EMBL/GenBank/DDBJ databases">
        <authorList>
            <consortium name="Lawrence Berkeley National Laboratory"/>
            <person name="Ahrendt S."/>
            <person name="Sahu N."/>
            <person name="Indic B."/>
            <person name="Wong-Bajracharya J."/>
            <person name="Merenyi Z."/>
            <person name="Ke H.-M."/>
            <person name="Monk M."/>
            <person name="Kocsube S."/>
            <person name="Drula E."/>
            <person name="Lipzen A."/>
            <person name="Balint B."/>
            <person name="Henrissat B."/>
            <person name="Andreopoulos B."/>
            <person name="Martin F.M."/>
            <person name="Harder C.B."/>
            <person name="Rigling D."/>
            <person name="Ford K.L."/>
            <person name="Foster G.D."/>
            <person name="Pangilinan J."/>
            <person name="Papanicolaou A."/>
            <person name="Barry K."/>
            <person name="LaButti K."/>
            <person name="Viragh M."/>
            <person name="Koriabine M."/>
            <person name="Yan M."/>
            <person name="Riley R."/>
            <person name="Champramary S."/>
            <person name="Plett K.L."/>
            <person name="Tsai I.J."/>
            <person name="Slot J."/>
            <person name="Sipos G."/>
            <person name="Plett J."/>
            <person name="Nagy L.G."/>
            <person name="Grigoriev I.V."/>
        </authorList>
    </citation>
    <scope>NUCLEOTIDE SEQUENCE</scope>
    <source>
        <strain evidence="2">FPL87.14</strain>
    </source>
</reference>
<dbReference type="Proteomes" id="UP001175226">
    <property type="component" value="Unassembled WGS sequence"/>
</dbReference>
<evidence type="ECO:0000313" key="2">
    <source>
        <dbReference type="EMBL" id="KAK0447138.1"/>
    </source>
</evidence>